<sequence>MPPLAIKDMTWKTIQITHNIMVGDEPDDHDLEDDSEANTEGSGGWFSPYCTDNDSSTDTSDETSYHGTLSSHSQSADTPKSVVPADLPLLPPIRDGHDVPEKGSIIFSNASFEIRLTLNAGWGAFAKKKLFQGDKILVERALYHATFEEVQSSVRQLPEHEKKVANSLHAYYGRCGESKEEAIWSTNACVNLLKCRFKVILLTRSKTLSTDVAGLFPVAARFNHSCEPMVEYKYCAKEEVLVFTVRAWEVEEGQELTISYGKDPSVLYYRFGFNCSCGYCSGFDESKWNF</sequence>
<dbReference type="Proteomes" id="UP000805649">
    <property type="component" value="Unassembled WGS sequence"/>
</dbReference>
<reference evidence="1 2" key="1">
    <citation type="journal article" date="2020" name="Phytopathology">
        <title>Genome Sequence Resources of Colletotrichum truncatum, C. plurivorum, C. musicola, and C. sojae: Four Species Pathogenic to Soybean (Glycine max).</title>
        <authorList>
            <person name="Rogerio F."/>
            <person name="Boufleur T.R."/>
            <person name="Ciampi-Guillardi M."/>
            <person name="Sukno S.A."/>
            <person name="Thon M.R."/>
            <person name="Massola Junior N.S."/>
            <person name="Baroncelli R."/>
        </authorList>
    </citation>
    <scope>NUCLEOTIDE SEQUENCE [LARGE SCALE GENOMIC DNA]</scope>
    <source>
        <strain evidence="1 2">CMES1059</strain>
    </source>
</reference>
<gene>
    <name evidence="1" type="ORF">CTRU02_209335</name>
</gene>
<organism evidence="1 2">
    <name type="scientific">Colletotrichum truncatum</name>
    <name type="common">Anthracnose fungus</name>
    <name type="synonym">Colletotrichum capsici</name>
    <dbReference type="NCBI Taxonomy" id="5467"/>
    <lineage>
        <taxon>Eukaryota</taxon>
        <taxon>Fungi</taxon>
        <taxon>Dikarya</taxon>
        <taxon>Ascomycota</taxon>
        <taxon>Pezizomycotina</taxon>
        <taxon>Sordariomycetes</taxon>
        <taxon>Hypocreomycetidae</taxon>
        <taxon>Glomerellales</taxon>
        <taxon>Glomerellaceae</taxon>
        <taxon>Colletotrichum</taxon>
        <taxon>Colletotrichum truncatum species complex</taxon>
    </lineage>
</organism>
<evidence type="ECO:0000313" key="1">
    <source>
        <dbReference type="EMBL" id="KAL0934744.1"/>
    </source>
</evidence>
<proteinExistence type="predicted"/>
<accession>A0ACC3YS30</accession>
<evidence type="ECO:0000313" key="2">
    <source>
        <dbReference type="Proteomes" id="UP000805649"/>
    </source>
</evidence>
<protein>
    <submittedName>
        <fullName evidence="1">Set domain-containing protein 5</fullName>
    </submittedName>
</protein>
<keyword evidence="2" id="KW-1185">Reference proteome</keyword>
<comment type="caution">
    <text evidence="1">The sequence shown here is derived from an EMBL/GenBank/DDBJ whole genome shotgun (WGS) entry which is preliminary data.</text>
</comment>
<dbReference type="EMBL" id="VUJX02000006">
    <property type="protein sequence ID" value="KAL0934744.1"/>
    <property type="molecule type" value="Genomic_DNA"/>
</dbReference>
<name>A0ACC3YS30_COLTU</name>